<evidence type="ECO:0000256" key="2">
    <source>
        <dbReference type="ARBA" id="ARBA00022741"/>
    </source>
</evidence>
<keyword evidence="6 7" id="KW-0472">Membrane</keyword>
<dbReference type="SUPFAM" id="SSF54980">
    <property type="entry name" value="EF-G C-terminal domain-like"/>
    <property type="match status" value="2"/>
</dbReference>
<dbReference type="SMART" id="SM00838">
    <property type="entry name" value="EFG_C"/>
    <property type="match status" value="1"/>
</dbReference>
<dbReference type="InterPro" id="IPR009000">
    <property type="entry name" value="Transl_B-barrel_sf"/>
</dbReference>
<dbReference type="CDD" id="cd01890">
    <property type="entry name" value="LepA"/>
    <property type="match status" value="1"/>
</dbReference>
<dbReference type="Gene3D" id="3.30.70.240">
    <property type="match status" value="1"/>
</dbReference>
<comment type="function">
    <text evidence="7">Required for accurate and efficient protein synthesis under certain stress conditions. May act as a fidelity factor of the translation reaction, by catalyzing a one-codon backward translocation of tRNAs on improperly translocated ribosomes. Back-translocation proceeds from a post-translocation (POST) complex to a pre-translocation (PRE) complex, thus giving elongation factor G a second chance to translocate the tRNAs correctly. Binds to ribosomes in a GTP-dependent manner.</text>
</comment>
<keyword evidence="5 7" id="KW-0342">GTP-binding</keyword>
<dbReference type="SUPFAM" id="SSF52540">
    <property type="entry name" value="P-loop containing nucleoside triphosphate hydrolases"/>
    <property type="match status" value="1"/>
</dbReference>
<dbReference type="InterPro" id="IPR013842">
    <property type="entry name" value="LepA_CTD"/>
</dbReference>
<gene>
    <name evidence="7 9" type="primary">lepA</name>
    <name evidence="9" type="ORF">NM203_15185</name>
</gene>
<evidence type="ECO:0000313" key="9">
    <source>
        <dbReference type="EMBL" id="MCP9273531.1"/>
    </source>
</evidence>
<dbReference type="SUPFAM" id="SSF50447">
    <property type="entry name" value="Translation proteins"/>
    <property type="match status" value="1"/>
</dbReference>
<dbReference type="Pfam" id="PF03144">
    <property type="entry name" value="GTP_EFTU_D2"/>
    <property type="match status" value="1"/>
</dbReference>
<keyword evidence="10" id="KW-1185">Reference proteome</keyword>
<dbReference type="InterPro" id="IPR000640">
    <property type="entry name" value="EFG_V-like"/>
</dbReference>
<dbReference type="Gene3D" id="3.30.70.870">
    <property type="entry name" value="Elongation Factor G (Translational Gtpase), domain 3"/>
    <property type="match status" value="1"/>
</dbReference>
<feature type="domain" description="Tr-type G" evidence="8">
    <location>
        <begin position="30"/>
        <end position="211"/>
    </location>
</feature>
<dbReference type="NCBIfam" id="TIGR01393">
    <property type="entry name" value="lepA"/>
    <property type="match status" value="1"/>
</dbReference>
<dbReference type="Pfam" id="PF00679">
    <property type="entry name" value="EFG_C"/>
    <property type="match status" value="1"/>
</dbReference>
<dbReference type="PRINTS" id="PR00315">
    <property type="entry name" value="ELONGATNFCT"/>
</dbReference>
<dbReference type="CDD" id="cd16260">
    <property type="entry name" value="EF4_III"/>
    <property type="match status" value="1"/>
</dbReference>
<dbReference type="Pfam" id="PF06421">
    <property type="entry name" value="LepA_C"/>
    <property type="match status" value="1"/>
</dbReference>
<dbReference type="PANTHER" id="PTHR43512:SF4">
    <property type="entry name" value="TRANSLATION FACTOR GUF1 HOMOLOG, CHLOROPLASTIC"/>
    <property type="match status" value="1"/>
</dbReference>
<comment type="similarity">
    <text evidence="1 7">Belongs to the TRAFAC class translation factor GTPase superfamily. Classic translation factor GTPase family. LepA subfamily.</text>
</comment>
<evidence type="ECO:0000313" key="10">
    <source>
        <dbReference type="Proteomes" id="UP001651690"/>
    </source>
</evidence>
<evidence type="ECO:0000256" key="6">
    <source>
        <dbReference type="ARBA" id="ARBA00023136"/>
    </source>
</evidence>
<feature type="binding site" evidence="7">
    <location>
        <begin position="158"/>
        <end position="161"/>
    </location>
    <ligand>
        <name>GTP</name>
        <dbReference type="ChEBI" id="CHEBI:37565"/>
    </ligand>
</feature>
<sequence length="630" mass="69604">MVDTLVTLATCNDQEIPISSFADKTFTAPAQIRNFCIIAHIDHGKSTLADRMLGITGVVADRDMRAQYLDRMDIERERGITIKAQNVRLPWEVDGEQFVLHLIDTPGHVDFTYEVSRALEACEGAVLLVDAAQGIEAQTLANLYLALDRDLTIIPVLNKIDLPAADPDRYAGEIAHIIGCEPEDVLRVSGKTGVGVRELLDEVVRLIPAPVGDADAPARAMIFDSVYDIYRGVVTYVRVVDGKLNPREKIKMMSTGTTHELLEVGIVSPEPKATEGLGVGEVGYLITGVKDVRQSKVGDTVTTARNGATQALTGYREPKPMVYSGLYPVDGSDYPNLRDALERLQLNDAALTWEPETSVALGFGFRCGFLGLLHMEITRERLEREFDLDLISTAPNVVYRVVKDDGTEIVVTNPSDWQEGKVRSVFEPIVKTTVIAPSEFIGTIMELCQSRRGELGGMDYLSPERVELRYTMPLGEIIFDFFDSLKSRTRGYASLDYEEAGEQEADLVKVDILLQGEPVDAFSAIVHKDSAAAYGNKMTTKLKELIPRQQFEVPVQAAIGSRIIARENIRAIRKDVLSKCYGGDITRKRKLLEKQKEGKKRMKTIGRVEVPQEAFVAALSADAASDKPKK</sequence>
<organism evidence="9 10">
    <name type="scientific">Mycolicibacterium arenosum</name>
    <dbReference type="NCBI Taxonomy" id="2952157"/>
    <lineage>
        <taxon>Bacteria</taxon>
        <taxon>Bacillati</taxon>
        <taxon>Actinomycetota</taxon>
        <taxon>Actinomycetes</taxon>
        <taxon>Mycobacteriales</taxon>
        <taxon>Mycobacteriaceae</taxon>
        <taxon>Mycolicibacterium</taxon>
    </lineage>
</organism>
<dbReference type="GO" id="GO:0003746">
    <property type="term" value="F:translation elongation factor activity"/>
    <property type="evidence" value="ECO:0007669"/>
    <property type="project" value="UniProtKB-KW"/>
</dbReference>
<keyword evidence="3 7" id="KW-0378">Hydrolase</keyword>
<dbReference type="GO" id="GO:0016787">
    <property type="term" value="F:hydrolase activity"/>
    <property type="evidence" value="ECO:0007669"/>
    <property type="project" value="UniProtKB-KW"/>
</dbReference>
<dbReference type="EMBL" id="JANDBD010000005">
    <property type="protein sequence ID" value="MCP9273531.1"/>
    <property type="molecule type" value="Genomic_DNA"/>
</dbReference>
<keyword evidence="7" id="KW-1003">Cell membrane</keyword>
<keyword evidence="9" id="KW-0251">Elongation factor</keyword>
<dbReference type="InterPro" id="IPR035654">
    <property type="entry name" value="LepA_IV"/>
</dbReference>
<accession>A0ABT1M352</accession>
<evidence type="ECO:0000256" key="4">
    <source>
        <dbReference type="ARBA" id="ARBA00022917"/>
    </source>
</evidence>
<evidence type="ECO:0000259" key="8">
    <source>
        <dbReference type="PROSITE" id="PS51722"/>
    </source>
</evidence>
<dbReference type="PROSITE" id="PS51722">
    <property type="entry name" value="G_TR_2"/>
    <property type="match status" value="1"/>
</dbReference>
<evidence type="ECO:0000256" key="5">
    <source>
        <dbReference type="ARBA" id="ARBA00023134"/>
    </source>
</evidence>
<comment type="catalytic activity">
    <reaction evidence="7">
        <text>GTP + H2O = GDP + phosphate + H(+)</text>
        <dbReference type="Rhea" id="RHEA:19669"/>
        <dbReference type="ChEBI" id="CHEBI:15377"/>
        <dbReference type="ChEBI" id="CHEBI:15378"/>
        <dbReference type="ChEBI" id="CHEBI:37565"/>
        <dbReference type="ChEBI" id="CHEBI:43474"/>
        <dbReference type="ChEBI" id="CHEBI:58189"/>
        <dbReference type="EC" id="3.6.5.n1"/>
    </reaction>
</comment>
<reference evidence="9 10" key="1">
    <citation type="submission" date="2022-06" db="EMBL/GenBank/DDBJ databases">
        <title>Mycolicibacterium sp. CAU 1645 isolated from seawater.</title>
        <authorList>
            <person name="Kim W."/>
        </authorList>
    </citation>
    <scope>NUCLEOTIDE SEQUENCE [LARGE SCALE GENOMIC DNA]</scope>
    <source>
        <strain evidence="9 10">CAU 1645</strain>
    </source>
</reference>
<dbReference type="InterPro" id="IPR031157">
    <property type="entry name" value="G_TR_CS"/>
</dbReference>
<dbReference type="InterPro" id="IPR000795">
    <property type="entry name" value="T_Tr_GTP-bd_dom"/>
</dbReference>
<dbReference type="InterPro" id="IPR005225">
    <property type="entry name" value="Small_GTP-bd"/>
</dbReference>
<dbReference type="InterPro" id="IPR006297">
    <property type="entry name" value="EF-4"/>
</dbReference>
<dbReference type="NCBIfam" id="TIGR00231">
    <property type="entry name" value="small_GTP"/>
    <property type="match status" value="1"/>
</dbReference>
<dbReference type="HAMAP" id="MF_00071">
    <property type="entry name" value="LepA"/>
    <property type="match status" value="1"/>
</dbReference>
<dbReference type="Proteomes" id="UP001651690">
    <property type="component" value="Unassembled WGS sequence"/>
</dbReference>
<dbReference type="Gene3D" id="3.40.50.300">
    <property type="entry name" value="P-loop containing nucleotide triphosphate hydrolases"/>
    <property type="match status" value="1"/>
</dbReference>
<evidence type="ECO:0000256" key="3">
    <source>
        <dbReference type="ARBA" id="ARBA00022801"/>
    </source>
</evidence>
<dbReference type="InterPro" id="IPR004161">
    <property type="entry name" value="EFTu-like_2"/>
</dbReference>
<dbReference type="CDD" id="cd03709">
    <property type="entry name" value="lepA_C"/>
    <property type="match status" value="1"/>
</dbReference>
<dbReference type="CDD" id="cd03699">
    <property type="entry name" value="EF4_II"/>
    <property type="match status" value="1"/>
</dbReference>
<protein>
    <recommendedName>
        <fullName evidence="7">Elongation factor 4</fullName>
        <shortName evidence="7">EF-4</shortName>
        <ecNumber evidence="7">3.6.5.n1</ecNumber>
    </recommendedName>
    <alternativeName>
        <fullName evidence="7">Ribosomal back-translocase LepA</fullName>
    </alternativeName>
</protein>
<dbReference type="InterPro" id="IPR027417">
    <property type="entry name" value="P-loop_NTPase"/>
</dbReference>
<dbReference type="InterPro" id="IPR038363">
    <property type="entry name" value="LepA_C_sf"/>
</dbReference>
<feature type="binding site" evidence="7">
    <location>
        <begin position="42"/>
        <end position="47"/>
    </location>
    <ligand>
        <name>GTP</name>
        <dbReference type="ChEBI" id="CHEBI:37565"/>
    </ligand>
</feature>
<dbReference type="Pfam" id="PF00009">
    <property type="entry name" value="GTP_EFTU"/>
    <property type="match status" value="1"/>
</dbReference>
<proteinExistence type="inferred from homology"/>
<dbReference type="EC" id="3.6.5.n1" evidence="7"/>
<comment type="subcellular location">
    <subcellularLocation>
        <location evidence="7">Cell membrane</location>
        <topology evidence="7">Peripheral membrane protein</topology>
        <orientation evidence="7">Cytoplasmic side</orientation>
    </subcellularLocation>
</comment>
<dbReference type="Gene3D" id="3.30.70.2570">
    <property type="entry name" value="Elongation factor 4, C-terminal domain"/>
    <property type="match status" value="1"/>
</dbReference>
<comment type="caution">
    <text evidence="9">The sequence shown here is derived from an EMBL/GenBank/DDBJ whole genome shotgun (WGS) entry which is preliminary data.</text>
</comment>
<evidence type="ECO:0000256" key="7">
    <source>
        <dbReference type="HAMAP-Rule" id="MF_00071"/>
    </source>
</evidence>
<dbReference type="PROSITE" id="PS00301">
    <property type="entry name" value="G_TR_1"/>
    <property type="match status" value="1"/>
</dbReference>
<evidence type="ECO:0000256" key="1">
    <source>
        <dbReference type="ARBA" id="ARBA00005454"/>
    </source>
</evidence>
<dbReference type="Gene3D" id="2.40.30.10">
    <property type="entry name" value="Translation factors"/>
    <property type="match status" value="1"/>
</dbReference>
<keyword evidence="4 7" id="KW-0648">Protein biosynthesis</keyword>
<dbReference type="InterPro" id="IPR035647">
    <property type="entry name" value="EFG_III/V"/>
</dbReference>
<dbReference type="PANTHER" id="PTHR43512">
    <property type="entry name" value="TRANSLATION FACTOR GUF1-RELATED"/>
    <property type="match status" value="1"/>
</dbReference>
<name>A0ABT1M352_9MYCO</name>
<keyword evidence="2 7" id="KW-0547">Nucleotide-binding</keyword>